<name>A0ABT0MN14_9GAMM</name>
<evidence type="ECO:0000256" key="1">
    <source>
        <dbReference type="SAM" id="Phobius"/>
    </source>
</evidence>
<proteinExistence type="predicted"/>
<keyword evidence="1" id="KW-1133">Transmembrane helix</keyword>
<dbReference type="RefSeq" id="WP_249243255.1">
    <property type="nucleotide sequence ID" value="NZ_JAKPBZ010000094.1"/>
</dbReference>
<dbReference type="GO" id="GO:0016757">
    <property type="term" value="F:glycosyltransferase activity"/>
    <property type="evidence" value="ECO:0007669"/>
    <property type="project" value="UniProtKB-KW"/>
</dbReference>
<dbReference type="PANTHER" id="PTHR43685">
    <property type="entry name" value="GLYCOSYLTRANSFERASE"/>
    <property type="match status" value="1"/>
</dbReference>
<dbReference type="Gene3D" id="3.90.550.10">
    <property type="entry name" value="Spore Coat Polysaccharide Biosynthesis Protein SpsA, Chain A"/>
    <property type="match status" value="1"/>
</dbReference>
<accession>A0ABT0MN14</accession>
<dbReference type="CDD" id="cd00761">
    <property type="entry name" value="Glyco_tranf_GTA_type"/>
    <property type="match status" value="1"/>
</dbReference>
<dbReference type="Proteomes" id="UP001203069">
    <property type="component" value="Unassembled WGS sequence"/>
</dbReference>
<keyword evidence="1" id="KW-0812">Transmembrane</keyword>
<sequence length="298" mass="34840">MLHLVAIVIPTYKRSASLLRLLRSIEKLETSINYIVIVAENDCFLQQSLKMVNKVKKALSFQIEAILVEDKNISLVRNVLLSIAFERYNCDFVAMIDDDEIVSPQWLTAFSECQIKTKADVIQGNTQPVFIRKERKWMKKVSFYHRDLLVLNSKSISVSTCNVFISKHVYESMKNNLFDLSFGITGGEDTEFFHRAKKIGNVCHYCPNALAYEYYDESRANIFWVLRRSFRVGRTNYRIFNKNDLKKVLSTVFILPFTIVRFFLFFWHANLSIHYLLKLSRQLGLIFEGVQSWGRTKL</sequence>
<keyword evidence="2" id="KW-0328">Glycosyltransferase</keyword>
<evidence type="ECO:0000313" key="2">
    <source>
        <dbReference type="EMBL" id="MCL2891230.1"/>
    </source>
</evidence>
<keyword evidence="3" id="KW-1185">Reference proteome</keyword>
<feature type="transmembrane region" description="Helical" evidence="1">
    <location>
        <begin position="248"/>
        <end position="269"/>
    </location>
</feature>
<dbReference type="EC" id="2.4.-.-" evidence="2"/>
<comment type="caution">
    <text evidence="2">The sequence shown here is derived from an EMBL/GenBank/DDBJ whole genome shotgun (WGS) entry which is preliminary data.</text>
</comment>
<dbReference type="InterPro" id="IPR029044">
    <property type="entry name" value="Nucleotide-diphossugar_trans"/>
</dbReference>
<keyword evidence="1" id="KW-0472">Membrane</keyword>
<keyword evidence="2" id="KW-0808">Transferase</keyword>
<dbReference type="PANTHER" id="PTHR43685:SF2">
    <property type="entry name" value="GLYCOSYLTRANSFERASE 2-LIKE DOMAIN-CONTAINING PROTEIN"/>
    <property type="match status" value="1"/>
</dbReference>
<dbReference type="SUPFAM" id="SSF53448">
    <property type="entry name" value="Nucleotide-diphospho-sugar transferases"/>
    <property type="match status" value="1"/>
</dbReference>
<organism evidence="2 3">
    <name type="scientific">Brenneria tiliae</name>
    <dbReference type="NCBI Taxonomy" id="2914984"/>
    <lineage>
        <taxon>Bacteria</taxon>
        <taxon>Pseudomonadati</taxon>
        <taxon>Pseudomonadota</taxon>
        <taxon>Gammaproteobacteria</taxon>
        <taxon>Enterobacterales</taxon>
        <taxon>Pectobacteriaceae</taxon>
        <taxon>Brenneria</taxon>
    </lineage>
</organism>
<dbReference type="EMBL" id="JAKPBZ010000094">
    <property type="protein sequence ID" value="MCL2891230.1"/>
    <property type="molecule type" value="Genomic_DNA"/>
</dbReference>
<protein>
    <submittedName>
        <fullName evidence="2">Glycosyltransferase</fullName>
        <ecNumber evidence="2">2.4.-.-</ecNumber>
    </submittedName>
</protein>
<dbReference type="InterPro" id="IPR050834">
    <property type="entry name" value="Glycosyltransf_2"/>
</dbReference>
<evidence type="ECO:0000313" key="3">
    <source>
        <dbReference type="Proteomes" id="UP001203069"/>
    </source>
</evidence>
<reference evidence="2 3" key="1">
    <citation type="submission" date="2022-02" db="EMBL/GenBank/DDBJ databases">
        <title>Description of Brenneria tiliae sp. nov. isolated from symptomatic Tilia x moltkei and Tilia x europaea trees in the UK.</title>
        <authorList>
            <person name="Kile H."/>
        </authorList>
    </citation>
    <scope>NUCLEOTIDE SEQUENCE [LARGE SCALE GENOMIC DNA]</scope>
    <source>
        <strain evidence="2 3">MC1SB4.1</strain>
    </source>
</reference>
<dbReference type="Pfam" id="PF13641">
    <property type="entry name" value="Glyco_tranf_2_3"/>
    <property type="match status" value="1"/>
</dbReference>
<gene>
    <name evidence="2" type="ORF">MFP26_00605</name>
</gene>